<keyword evidence="4" id="KW-0378">Hydrolase</keyword>
<evidence type="ECO:0000256" key="2">
    <source>
        <dbReference type="ARBA" id="ARBA00022692"/>
    </source>
</evidence>
<dbReference type="Pfam" id="PF00005">
    <property type="entry name" value="ABC_tran"/>
    <property type="match status" value="1"/>
</dbReference>
<feature type="domain" description="ABC transporter" evidence="12">
    <location>
        <begin position="525"/>
        <end position="758"/>
    </location>
</feature>
<accession>A0ABQ3VBY2</accession>
<evidence type="ECO:0000256" key="5">
    <source>
        <dbReference type="ARBA" id="ARBA00022840"/>
    </source>
</evidence>
<dbReference type="PROSITE" id="PS50893">
    <property type="entry name" value="ABC_TRANSPORTER_2"/>
    <property type="match status" value="1"/>
</dbReference>
<dbReference type="RefSeq" id="WP_201361324.1">
    <property type="nucleotide sequence ID" value="NZ_BNJJ01000004.1"/>
</dbReference>
<dbReference type="InterPro" id="IPR039421">
    <property type="entry name" value="Type_1_exporter"/>
</dbReference>
<feature type="transmembrane region" description="Helical" evidence="11">
    <location>
        <begin position="206"/>
        <end position="229"/>
    </location>
</feature>
<name>A0ABQ3VBY2_9CHLR</name>
<keyword evidence="6" id="KW-0813">Transport</keyword>
<dbReference type="InterPro" id="IPR017871">
    <property type="entry name" value="ABC_transporter-like_CS"/>
</dbReference>
<comment type="caution">
    <text evidence="15">The sequence shown here is derived from an EMBL/GenBank/DDBJ whole genome shotgun (WGS) entry which is preliminary data.</text>
</comment>
<evidence type="ECO:0000259" key="14">
    <source>
        <dbReference type="PROSITE" id="PS50990"/>
    </source>
</evidence>
<dbReference type="SUPFAM" id="SSF52540">
    <property type="entry name" value="P-loop containing nucleoside triphosphate hydrolases"/>
    <property type="match status" value="1"/>
</dbReference>
<dbReference type="Gene3D" id="3.90.70.10">
    <property type="entry name" value="Cysteine proteinases"/>
    <property type="match status" value="1"/>
</dbReference>
<dbReference type="Pfam" id="PF00664">
    <property type="entry name" value="ABC_membrane"/>
    <property type="match status" value="1"/>
</dbReference>
<protein>
    <submittedName>
        <fullName evidence="15">NHLP family bacteriocin export ABC transporter peptidase/permease/ATPase</fullName>
    </submittedName>
</protein>
<evidence type="ECO:0000256" key="4">
    <source>
        <dbReference type="ARBA" id="ARBA00022807"/>
    </source>
</evidence>
<evidence type="ECO:0000256" key="11">
    <source>
        <dbReference type="SAM" id="Phobius"/>
    </source>
</evidence>
<feature type="domain" description="Peptidase C39" evidence="14">
    <location>
        <begin position="59"/>
        <end position="178"/>
    </location>
</feature>
<evidence type="ECO:0000259" key="12">
    <source>
        <dbReference type="PROSITE" id="PS50893"/>
    </source>
</evidence>
<dbReference type="Pfam" id="PF03412">
    <property type="entry name" value="Peptidase_C39"/>
    <property type="match status" value="1"/>
</dbReference>
<evidence type="ECO:0000259" key="13">
    <source>
        <dbReference type="PROSITE" id="PS50929"/>
    </source>
</evidence>
<dbReference type="EMBL" id="BNJJ01000004">
    <property type="protein sequence ID" value="GHO83660.1"/>
    <property type="molecule type" value="Genomic_DNA"/>
</dbReference>
<keyword evidence="16" id="KW-1185">Reference proteome</keyword>
<evidence type="ECO:0000256" key="9">
    <source>
        <dbReference type="ARBA" id="ARBA00043264"/>
    </source>
</evidence>
<dbReference type="SUPFAM" id="SSF90123">
    <property type="entry name" value="ABC transporter transmembrane region"/>
    <property type="match status" value="1"/>
</dbReference>
<keyword evidence="3" id="KW-0547">Nucleotide-binding</keyword>
<dbReference type="InterPro" id="IPR036640">
    <property type="entry name" value="ABC1_TM_sf"/>
</dbReference>
<feature type="transmembrane region" description="Helical" evidence="11">
    <location>
        <begin position="349"/>
        <end position="367"/>
    </location>
</feature>
<gene>
    <name evidence="15" type="ORF">KSZ_16660</name>
</gene>
<keyword evidence="2 11" id="KW-0812">Transmembrane</keyword>
<feature type="transmembrane region" description="Helical" evidence="11">
    <location>
        <begin position="249"/>
        <end position="275"/>
    </location>
</feature>
<evidence type="ECO:0000256" key="8">
    <source>
        <dbReference type="ARBA" id="ARBA00023136"/>
    </source>
</evidence>
<keyword evidence="4" id="KW-0645">Protease</keyword>
<dbReference type="InterPro" id="IPR003593">
    <property type="entry name" value="AAA+_ATPase"/>
</dbReference>
<keyword evidence="4" id="KW-0788">Thiol protease</keyword>
<dbReference type="PROSITE" id="PS50990">
    <property type="entry name" value="PEPTIDASE_C39"/>
    <property type="match status" value="1"/>
</dbReference>
<dbReference type="InterPro" id="IPR011527">
    <property type="entry name" value="ABC1_TM_dom"/>
</dbReference>
<feature type="region of interest" description="Disordered" evidence="10">
    <location>
        <begin position="1"/>
        <end position="23"/>
    </location>
</feature>
<feature type="transmembrane region" description="Helical" evidence="11">
    <location>
        <begin position="471"/>
        <end position="490"/>
    </location>
</feature>
<keyword evidence="8 11" id="KW-0472">Membrane</keyword>
<evidence type="ECO:0000256" key="3">
    <source>
        <dbReference type="ARBA" id="ARBA00022741"/>
    </source>
</evidence>
<evidence type="ECO:0000256" key="1">
    <source>
        <dbReference type="ARBA" id="ARBA00004651"/>
    </source>
</evidence>
<proteinExistence type="predicted"/>
<dbReference type="CDD" id="cd18779">
    <property type="entry name" value="ABC_6TM_T1SS_like"/>
    <property type="match status" value="1"/>
</dbReference>
<dbReference type="Gene3D" id="3.40.50.300">
    <property type="entry name" value="P-loop containing nucleotide triphosphate hydrolases"/>
    <property type="match status" value="1"/>
</dbReference>
<keyword evidence="9" id="KW-0080">Bacteriocin transport</keyword>
<organism evidence="15 16">
    <name type="scientific">Dictyobacter formicarum</name>
    <dbReference type="NCBI Taxonomy" id="2778368"/>
    <lineage>
        <taxon>Bacteria</taxon>
        <taxon>Bacillati</taxon>
        <taxon>Chloroflexota</taxon>
        <taxon>Ktedonobacteria</taxon>
        <taxon>Ktedonobacterales</taxon>
        <taxon>Dictyobacteraceae</taxon>
        <taxon>Dictyobacter</taxon>
    </lineage>
</organism>
<sequence>MQRTTRQNDASPEPQSQPERPVIPSTAPWAPPAFLPLWLQRILVYLHEAKRKKVPVVTQMNAVECGAACLAMLLSYYGRKTKVDEIRNHYNIGRDGLSARSIVQAARNYGLRVRAISMQSTDFRFVSLPAIVHWEFNHFVVVERWTPHYVDVVDPAVGRKRLTAAQFNDGFTGVVLMMEPSATFSRAAEPRSLTLRSYGRQYLQRAPLIFLQVLLASIVLQVFGLIVPVLTKVIIDQILPLRITSVMPIIGIGLLVLIVCESLITLLRAFLLIYLQNRIDTKVFPDFFEHMLYLPLSFFQQRSSGDILTRIASNAVVRETVSSQLVSSLLDGGLVIIYMFILFWQSWTFGVLVLVIGGLEILIMLVTNKTNLLYNTQTLEAAGKSQGYVTELLTSIETVKAAGYEMQAFHQWFNYFYKLLNITNKHNTYLSIINGLTSILDVTAPLFLLWLGTMQVLNGQLQLGTMLALNALAATFLAPLTSLVGSVVQLQMVRSHIDRIADVYSAGVEQDIKEVEPPPVLTGHIVLNNVSFRYDPQLPNVLTDISLVIEPGQRIAVVGQTGSGKSTLGKLLLGLYSPTGGNIFYDGISLQKMNYQALREQLGVVIQESGIFSGSIRQNISFAHPDVDMEQIIAASKKACLHEDIASMPMRYETFVAEGGNALSGGQRQRLALARALVNQPRILLLDEATSSLDVVTERTVEQNLSELACTQIIIAHRLSTIRNADIILVLDKGCIVERGGHEELLKMNGHYAHLVRNQLEQELPF</sequence>
<dbReference type="Gene3D" id="1.20.1560.10">
    <property type="entry name" value="ABC transporter type 1, transmembrane domain"/>
    <property type="match status" value="1"/>
</dbReference>
<dbReference type="InterPro" id="IPR027417">
    <property type="entry name" value="P-loop_NTPase"/>
</dbReference>
<evidence type="ECO:0000256" key="6">
    <source>
        <dbReference type="ARBA" id="ARBA00022927"/>
    </source>
</evidence>
<evidence type="ECO:0000256" key="10">
    <source>
        <dbReference type="SAM" id="MobiDB-lite"/>
    </source>
</evidence>
<feature type="transmembrane region" description="Helical" evidence="11">
    <location>
        <begin position="428"/>
        <end position="451"/>
    </location>
</feature>
<feature type="domain" description="ABC transmembrane type-1" evidence="13">
    <location>
        <begin position="213"/>
        <end position="492"/>
    </location>
</feature>
<dbReference type="InterPro" id="IPR005074">
    <property type="entry name" value="Peptidase_C39"/>
</dbReference>
<dbReference type="PROSITE" id="PS50929">
    <property type="entry name" value="ABC_TM1F"/>
    <property type="match status" value="1"/>
</dbReference>
<comment type="subcellular location">
    <subcellularLocation>
        <location evidence="1">Cell membrane</location>
        <topology evidence="1">Multi-pass membrane protein</topology>
    </subcellularLocation>
</comment>
<feature type="transmembrane region" description="Helical" evidence="11">
    <location>
        <begin position="325"/>
        <end position="343"/>
    </location>
</feature>
<keyword evidence="6" id="KW-0653">Protein transport</keyword>
<keyword evidence="5" id="KW-0067">ATP-binding</keyword>
<dbReference type="SMART" id="SM00382">
    <property type="entry name" value="AAA"/>
    <property type="match status" value="1"/>
</dbReference>
<evidence type="ECO:0000313" key="16">
    <source>
        <dbReference type="Proteomes" id="UP000635565"/>
    </source>
</evidence>
<reference evidence="15 16" key="1">
    <citation type="journal article" date="2021" name="Int. J. Syst. Evol. Microbiol.">
        <title>Reticulibacter mediterranei gen. nov., sp. nov., within the new family Reticulibacteraceae fam. nov., and Ktedonospora formicarum gen. nov., sp. nov., Ktedonobacter robiniae sp. nov., Dictyobacter formicarum sp. nov. and Dictyobacter arantiisoli sp. nov., belonging to the class Ktedonobacteria.</title>
        <authorList>
            <person name="Yabe S."/>
            <person name="Zheng Y."/>
            <person name="Wang C.M."/>
            <person name="Sakai Y."/>
            <person name="Abe K."/>
            <person name="Yokota A."/>
            <person name="Donadio S."/>
            <person name="Cavaletti L."/>
            <person name="Monciardini P."/>
        </authorList>
    </citation>
    <scope>NUCLEOTIDE SEQUENCE [LARGE SCALE GENOMIC DNA]</scope>
    <source>
        <strain evidence="15 16">SOSP1-9</strain>
    </source>
</reference>
<feature type="compositionally biased region" description="Polar residues" evidence="10">
    <location>
        <begin position="1"/>
        <end position="18"/>
    </location>
</feature>
<dbReference type="PANTHER" id="PTHR24221">
    <property type="entry name" value="ATP-BINDING CASSETTE SUB-FAMILY B"/>
    <property type="match status" value="1"/>
</dbReference>
<dbReference type="PROSITE" id="PS00211">
    <property type="entry name" value="ABC_TRANSPORTER_1"/>
    <property type="match status" value="1"/>
</dbReference>
<evidence type="ECO:0000256" key="7">
    <source>
        <dbReference type="ARBA" id="ARBA00022989"/>
    </source>
</evidence>
<dbReference type="PANTHER" id="PTHR24221:SF654">
    <property type="entry name" value="ATP-BINDING CASSETTE SUB-FAMILY B MEMBER 6"/>
    <property type="match status" value="1"/>
</dbReference>
<dbReference type="InterPro" id="IPR003439">
    <property type="entry name" value="ABC_transporter-like_ATP-bd"/>
</dbReference>
<dbReference type="Proteomes" id="UP000635565">
    <property type="component" value="Unassembled WGS sequence"/>
</dbReference>
<keyword evidence="7 11" id="KW-1133">Transmembrane helix</keyword>
<evidence type="ECO:0000313" key="15">
    <source>
        <dbReference type="EMBL" id="GHO83660.1"/>
    </source>
</evidence>